<dbReference type="GO" id="GO:0032259">
    <property type="term" value="P:methylation"/>
    <property type="evidence" value="ECO:0007669"/>
    <property type="project" value="UniProtKB-KW"/>
</dbReference>
<dbReference type="EC" id="2.1.1.67" evidence="4 9"/>
<dbReference type="SUPFAM" id="SSF53335">
    <property type="entry name" value="S-adenosyl-L-methionine-dependent methyltransferases"/>
    <property type="match status" value="1"/>
</dbReference>
<organism evidence="10 11">
    <name type="scientific">Xanthobacter agilis</name>
    <dbReference type="NCBI Taxonomy" id="47492"/>
    <lineage>
        <taxon>Bacteria</taxon>
        <taxon>Pseudomonadati</taxon>
        <taxon>Pseudomonadota</taxon>
        <taxon>Alphaproteobacteria</taxon>
        <taxon>Hyphomicrobiales</taxon>
        <taxon>Xanthobacteraceae</taxon>
        <taxon>Xanthobacter</taxon>
    </lineage>
</organism>
<accession>A0ABU0LCJ4</accession>
<feature type="binding site" evidence="9">
    <location>
        <position position="10"/>
    </location>
    <ligand>
        <name>S-adenosyl-L-methionine</name>
        <dbReference type="ChEBI" id="CHEBI:59789"/>
    </ligand>
</feature>
<evidence type="ECO:0000256" key="2">
    <source>
        <dbReference type="ARBA" id="ARBA00004496"/>
    </source>
</evidence>
<gene>
    <name evidence="9" type="primary">tpm</name>
    <name evidence="10" type="ORF">QOZ94_001621</name>
</gene>
<protein>
    <recommendedName>
        <fullName evidence="4 9">Thiopurine S-methyltransferase</fullName>
        <ecNumber evidence="4 9">2.1.1.67</ecNumber>
    </recommendedName>
    <alternativeName>
        <fullName evidence="9">Thiopurine methyltransferase</fullName>
    </alternativeName>
</protein>
<keyword evidence="6 9" id="KW-0489">Methyltransferase</keyword>
<comment type="caution">
    <text evidence="10">The sequence shown here is derived from an EMBL/GenBank/DDBJ whole genome shotgun (WGS) entry which is preliminary data.</text>
</comment>
<dbReference type="EMBL" id="JAUSVY010000003">
    <property type="protein sequence ID" value="MDQ0504839.1"/>
    <property type="molecule type" value="Genomic_DNA"/>
</dbReference>
<dbReference type="Pfam" id="PF05724">
    <property type="entry name" value="TPMT"/>
    <property type="match status" value="1"/>
</dbReference>
<evidence type="ECO:0000256" key="8">
    <source>
        <dbReference type="ARBA" id="ARBA00022691"/>
    </source>
</evidence>
<keyword evidence="5 9" id="KW-0963">Cytoplasm</keyword>
<keyword evidence="8 9" id="KW-0949">S-adenosyl-L-methionine</keyword>
<evidence type="ECO:0000256" key="5">
    <source>
        <dbReference type="ARBA" id="ARBA00022490"/>
    </source>
</evidence>
<evidence type="ECO:0000313" key="11">
    <source>
        <dbReference type="Proteomes" id="UP001241747"/>
    </source>
</evidence>
<evidence type="ECO:0000256" key="6">
    <source>
        <dbReference type="ARBA" id="ARBA00022603"/>
    </source>
</evidence>
<feature type="binding site" evidence="9">
    <location>
        <position position="66"/>
    </location>
    <ligand>
        <name>S-adenosyl-L-methionine</name>
        <dbReference type="ChEBI" id="CHEBI:59789"/>
    </ligand>
</feature>
<name>A0ABU0LCJ4_XANAG</name>
<evidence type="ECO:0000256" key="7">
    <source>
        <dbReference type="ARBA" id="ARBA00022679"/>
    </source>
</evidence>
<comment type="similarity">
    <text evidence="3 9">Belongs to the class I-like SAM-binding methyltransferase superfamily. TPMT family.</text>
</comment>
<dbReference type="PIRSF" id="PIRSF023956">
    <property type="entry name" value="Thiopurine_S-methyltransferase"/>
    <property type="match status" value="1"/>
</dbReference>
<feature type="binding site" evidence="9">
    <location>
        <position position="45"/>
    </location>
    <ligand>
        <name>S-adenosyl-L-methionine</name>
        <dbReference type="ChEBI" id="CHEBI:59789"/>
    </ligand>
</feature>
<keyword evidence="7 9" id="KW-0808">Transferase</keyword>
<dbReference type="PANTHER" id="PTHR10259">
    <property type="entry name" value="THIOPURINE S-METHYLTRANSFERASE"/>
    <property type="match status" value="1"/>
</dbReference>
<dbReference type="RefSeq" id="WP_237346803.1">
    <property type="nucleotide sequence ID" value="NZ_JABWGX010000023.1"/>
</dbReference>
<evidence type="ECO:0000256" key="3">
    <source>
        <dbReference type="ARBA" id="ARBA00008145"/>
    </source>
</evidence>
<dbReference type="HAMAP" id="MF_00812">
    <property type="entry name" value="Thiopur_methtran"/>
    <property type="match status" value="1"/>
</dbReference>
<evidence type="ECO:0000256" key="9">
    <source>
        <dbReference type="HAMAP-Rule" id="MF_00812"/>
    </source>
</evidence>
<dbReference type="InterPro" id="IPR008854">
    <property type="entry name" value="TPMT"/>
</dbReference>
<dbReference type="Gene3D" id="3.40.50.150">
    <property type="entry name" value="Vaccinia Virus protein VP39"/>
    <property type="match status" value="1"/>
</dbReference>
<dbReference type="PANTHER" id="PTHR10259:SF11">
    <property type="entry name" value="THIOPURINE S-METHYLTRANSFERASE"/>
    <property type="match status" value="1"/>
</dbReference>
<comment type="catalytic activity">
    <reaction evidence="1 9">
        <text>S-adenosyl-L-methionine + a thiopurine = S-adenosyl-L-homocysteine + a thiopurine S-methylether.</text>
        <dbReference type="EC" id="2.1.1.67"/>
    </reaction>
</comment>
<dbReference type="GO" id="GO:0008119">
    <property type="term" value="F:thiopurine S-methyltransferase activity"/>
    <property type="evidence" value="ECO:0007669"/>
    <property type="project" value="UniProtKB-EC"/>
</dbReference>
<dbReference type="PROSITE" id="PS51585">
    <property type="entry name" value="SAM_MT_TPMT"/>
    <property type="match status" value="1"/>
</dbReference>
<reference evidence="10 11" key="1">
    <citation type="submission" date="2023-07" db="EMBL/GenBank/DDBJ databases">
        <title>Genomic Encyclopedia of Type Strains, Phase IV (KMG-IV): sequencing the most valuable type-strain genomes for metagenomic binning, comparative biology and taxonomic classification.</title>
        <authorList>
            <person name="Goeker M."/>
        </authorList>
    </citation>
    <scope>NUCLEOTIDE SEQUENCE [LARGE SCALE GENOMIC DNA]</scope>
    <source>
        <strain evidence="10 11">DSM 3770</strain>
    </source>
</reference>
<dbReference type="InterPro" id="IPR022474">
    <property type="entry name" value="Thiopur_S-MeTfrase_Se/Te_detox"/>
</dbReference>
<dbReference type="Proteomes" id="UP001241747">
    <property type="component" value="Unassembled WGS sequence"/>
</dbReference>
<proteinExistence type="inferred from homology"/>
<dbReference type="NCBIfam" id="TIGR03840">
    <property type="entry name" value="TMPT_Se_Te"/>
    <property type="match status" value="1"/>
</dbReference>
<dbReference type="NCBIfam" id="NF009732">
    <property type="entry name" value="PRK13255.1"/>
    <property type="match status" value="1"/>
</dbReference>
<evidence type="ECO:0000313" key="10">
    <source>
        <dbReference type="EMBL" id="MDQ0504839.1"/>
    </source>
</evidence>
<feature type="binding site" evidence="9">
    <location>
        <position position="123"/>
    </location>
    <ligand>
        <name>S-adenosyl-L-methionine</name>
        <dbReference type="ChEBI" id="CHEBI:59789"/>
    </ligand>
</feature>
<comment type="subcellular location">
    <subcellularLocation>
        <location evidence="2 9">Cytoplasm</location>
    </subcellularLocation>
</comment>
<evidence type="ECO:0000256" key="1">
    <source>
        <dbReference type="ARBA" id="ARBA00000903"/>
    </source>
</evidence>
<dbReference type="InterPro" id="IPR029063">
    <property type="entry name" value="SAM-dependent_MTases_sf"/>
</dbReference>
<evidence type="ECO:0000256" key="4">
    <source>
        <dbReference type="ARBA" id="ARBA00011905"/>
    </source>
</evidence>
<dbReference type="InterPro" id="IPR025835">
    <property type="entry name" value="Thiopurine_S-MeTrfase"/>
</dbReference>
<sequence length="226" mass="24426">MEADFWQTRWANNQIGFHEGKTNSFLATYFDRLALAPGARVFVPLCGKTRDISWLLARGFKVAGAELSPLAVEQLFAELGVTPTITAAGPLVRHSGPAIDIFQGDIFQLTGQMLGPVDAIYDRAALVALPAPMRSSYTRHLMDITGTAPQLLITFTYDQSAVDGPPFSVTPEEIRTHYAAAYNVDQLAGVPLPGGLKGKYDATENTWLLRTPAAAHPDRSGPGRDA</sequence>
<keyword evidence="11" id="KW-1185">Reference proteome</keyword>